<keyword evidence="2" id="KW-1185">Reference proteome</keyword>
<evidence type="ECO:0000313" key="1">
    <source>
        <dbReference type="EMBL" id="KAF2672342.1"/>
    </source>
</evidence>
<dbReference type="Proteomes" id="UP000799302">
    <property type="component" value="Unassembled WGS sequence"/>
</dbReference>
<dbReference type="AlphaFoldDB" id="A0A6A6UJF0"/>
<proteinExistence type="predicted"/>
<sequence length="196" mass="22136">MEAYYSKPSKPPSCTASLDTSIPPVLCCTRSQYCLTRHTQVALYCFLVYQTSWHCDSDSSRYWRLYISDLQSESIRAVQSTNVEFFKITRMNGNSTSGFSGPLVSLHGCVHGIMRVNVADNKKFSGRCDRWHNIVSFILFLMSSPEFSDPGQRGWPVVYIFIALSSTNSAFRRATSGYDRNGTLDSELVFGVLFRS</sequence>
<organism evidence="1 2">
    <name type="scientific">Microthyrium microscopicum</name>
    <dbReference type="NCBI Taxonomy" id="703497"/>
    <lineage>
        <taxon>Eukaryota</taxon>
        <taxon>Fungi</taxon>
        <taxon>Dikarya</taxon>
        <taxon>Ascomycota</taxon>
        <taxon>Pezizomycotina</taxon>
        <taxon>Dothideomycetes</taxon>
        <taxon>Dothideomycetes incertae sedis</taxon>
        <taxon>Microthyriales</taxon>
        <taxon>Microthyriaceae</taxon>
        <taxon>Microthyrium</taxon>
    </lineage>
</organism>
<protein>
    <submittedName>
        <fullName evidence="1">Uncharacterized protein</fullName>
    </submittedName>
</protein>
<reference evidence="1" key="1">
    <citation type="journal article" date="2020" name="Stud. Mycol.">
        <title>101 Dothideomycetes genomes: a test case for predicting lifestyles and emergence of pathogens.</title>
        <authorList>
            <person name="Haridas S."/>
            <person name="Albert R."/>
            <person name="Binder M."/>
            <person name="Bloem J."/>
            <person name="Labutti K."/>
            <person name="Salamov A."/>
            <person name="Andreopoulos B."/>
            <person name="Baker S."/>
            <person name="Barry K."/>
            <person name="Bills G."/>
            <person name="Bluhm B."/>
            <person name="Cannon C."/>
            <person name="Castanera R."/>
            <person name="Culley D."/>
            <person name="Daum C."/>
            <person name="Ezra D."/>
            <person name="Gonzalez J."/>
            <person name="Henrissat B."/>
            <person name="Kuo A."/>
            <person name="Liang C."/>
            <person name="Lipzen A."/>
            <person name="Lutzoni F."/>
            <person name="Magnuson J."/>
            <person name="Mondo S."/>
            <person name="Nolan M."/>
            <person name="Ohm R."/>
            <person name="Pangilinan J."/>
            <person name="Park H.-J."/>
            <person name="Ramirez L."/>
            <person name="Alfaro M."/>
            <person name="Sun H."/>
            <person name="Tritt A."/>
            <person name="Yoshinaga Y."/>
            <person name="Zwiers L.-H."/>
            <person name="Turgeon B."/>
            <person name="Goodwin S."/>
            <person name="Spatafora J."/>
            <person name="Crous P."/>
            <person name="Grigoriev I."/>
        </authorList>
    </citation>
    <scope>NUCLEOTIDE SEQUENCE</scope>
    <source>
        <strain evidence="1">CBS 115976</strain>
    </source>
</reference>
<evidence type="ECO:0000313" key="2">
    <source>
        <dbReference type="Proteomes" id="UP000799302"/>
    </source>
</evidence>
<accession>A0A6A6UJF0</accession>
<name>A0A6A6UJF0_9PEZI</name>
<dbReference type="EMBL" id="MU004232">
    <property type="protein sequence ID" value="KAF2672342.1"/>
    <property type="molecule type" value="Genomic_DNA"/>
</dbReference>
<gene>
    <name evidence="1" type="ORF">BT63DRAFT_194188</name>
</gene>